<dbReference type="InterPro" id="IPR013538">
    <property type="entry name" value="ASHA1/2-like_C"/>
</dbReference>
<organism evidence="3 4">
    <name type="scientific">Pendulispora albinea</name>
    <dbReference type="NCBI Taxonomy" id="2741071"/>
    <lineage>
        <taxon>Bacteria</taxon>
        <taxon>Pseudomonadati</taxon>
        <taxon>Myxococcota</taxon>
        <taxon>Myxococcia</taxon>
        <taxon>Myxococcales</taxon>
        <taxon>Sorangiineae</taxon>
        <taxon>Pendulisporaceae</taxon>
        <taxon>Pendulispora</taxon>
    </lineage>
</organism>
<dbReference type="EMBL" id="CP089984">
    <property type="protein sequence ID" value="WXB18199.1"/>
    <property type="molecule type" value="Genomic_DNA"/>
</dbReference>
<evidence type="ECO:0000259" key="2">
    <source>
        <dbReference type="Pfam" id="PF08327"/>
    </source>
</evidence>
<protein>
    <submittedName>
        <fullName evidence="3">SRPBCC family protein</fullName>
    </submittedName>
</protein>
<accession>A0ABZ2M4M4</accession>
<evidence type="ECO:0000313" key="4">
    <source>
        <dbReference type="Proteomes" id="UP001370348"/>
    </source>
</evidence>
<dbReference type="CDD" id="cd08891">
    <property type="entry name" value="SRPBCC_CalC"/>
    <property type="match status" value="1"/>
</dbReference>
<dbReference type="SUPFAM" id="SSF55961">
    <property type="entry name" value="Bet v1-like"/>
    <property type="match status" value="1"/>
</dbReference>
<name>A0ABZ2M4M4_9BACT</name>
<feature type="domain" description="Activator of Hsp90 ATPase homologue 1/2-like C-terminal" evidence="2">
    <location>
        <begin position="27"/>
        <end position="163"/>
    </location>
</feature>
<evidence type="ECO:0000256" key="1">
    <source>
        <dbReference type="ARBA" id="ARBA00006817"/>
    </source>
</evidence>
<reference evidence="3 4" key="1">
    <citation type="submission" date="2021-12" db="EMBL/GenBank/DDBJ databases">
        <title>Discovery of the Pendulisporaceae a myxobacterial family with distinct sporulation behavior and unique specialized metabolism.</title>
        <authorList>
            <person name="Garcia R."/>
            <person name="Popoff A."/>
            <person name="Bader C.D."/>
            <person name="Loehr J."/>
            <person name="Walesch S."/>
            <person name="Walt C."/>
            <person name="Boldt J."/>
            <person name="Bunk B."/>
            <person name="Haeckl F.J.F.P.J."/>
            <person name="Gunesch A.P."/>
            <person name="Birkelbach J."/>
            <person name="Nuebel U."/>
            <person name="Pietschmann T."/>
            <person name="Bach T."/>
            <person name="Mueller R."/>
        </authorList>
    </citation>
    <scope>NUCLEOTIDE SEQUENCE [LARGE SCALE GENOMIC DNA]</scope>
    <source>
        <strain evidence="3 4">MSr11954</strain>
    </source>
</reference>
<dbReference type="InterPro" id="IPR023393">
    <property type="entry name" value="START-like_dom_sf"/>
</dbReference>
<sequence length="169" mass="19106">MMTNQAILQGNDDASANSVRKTVMVQAPQEIAFRVFTEKLGTWWPLGSHKIGKTKAVDAVIEPRQGGRWYERGDDGSTCTWGKVLAWEPHARLVLTWQVSADWQPDPNVLTEVEVHFIAEGADRTRVELEHRNFDAYGARQAELRAIFESENGWKGVLAQFAERARART</sequence>
<dbReference type="Pfam" id="PF08327">
    <property type="entry name" value="AHSA1"/>
    <property type="match status" value="1"/>
</dbReference>
<gene>
    <name evidence="3" type="ORF">LZC94_13165</name>
</gene>
<evidence type="ECO:0000313" key="3">
    <source>
        <dbReference type="EMBL" id="WXB18199.1"/>
    </source>
</evidence>
<comment type="similarity">
    <text evidence="1">Belongs to the AHA1 family.</text>
</comment>
<keyword evidence="4" id="KW-1185">Reference proteome</keyword>
<dbReference type="Gene3D" id="3.30.530.20">
    <property type="match status" value="1"/>
</dbReference>
<proteinExistence type="inferred from homology"/>
<dbReference type="Proteomes" id="UP001370348">
    <property type="component" value="Chromosome"/>
</dbReference>
<dbReference type="RefSeq" id="WP_394827841.1">
    <property type="nucleotide sequence ID" value="NZ_CP089984.1"/>
</dbReference>